<proteinExistence type="predicted"/>
<keyword evidence="1" id="KW-0812">Transmembrane</keyword>
<keyword evidence="1" id="KW-0472">Membrane</keyword>
<name>A0ABP9FSA5_9MICC</name>
<protein>
    <submittedName>
        <fullName evidence="2">Uncharacterized protein</fullName>
    </submittedName>
</protein>
<accession>A0ABP9FSA5</accession>
<feature type="transmembrane region" description="Helical" evidence="1">
    <location>
        <begin position="12"/>
        <end position="43"/>
    </location>
</feature>
<feature type="transmembrane region" description="Helical" evidence="1">
    <location>
        <begin position="82"/>
        <end position="103"/>
    </location>
</feature>
<evidence type="ECO:0000313" key="3">
    <source>
        <dbReference type="Proteomes" id="UP001500368"/>
    </source>
</evidence>
<evidence type="ECO:0000256" key="1">
    <source>
        <dbReference type="SAM" id="Phobius"/>
    </source>
</evidence>
<dbReference type="RefSeq" id="WP_158644325.1">
    <property type="nucleotide sequence ID" value="NZ_BAABLW010000002.1"/>
</dbReference>
<feature type="transmembrane region" description="Helical" evidence="1">
    <location>
        <begin position="49"/>
        <end position="70"/>
    </location>
</feature>
<keyword evidence="3" id="KW-1185">Reference proteome</keyword>
<evidence type="ECO:0000313" key="2">
    <source>
        <dbReference type="EMBL" id="GAA4913706.1"/>
    </source>
</evidence>
<sequence>MARGSLQAGRYLWAIVTGLVIAALLFEPTWSWMVGVGVFFLAAGEFSGLWMLVSGYIMACTPAAFGLLIATGRFWLSLTHSLWIGAVYLVVGFLLLDRILGVLGGGL</sequence>
<gene>
    <name evidence="2" type="ORF">GCM10025790_05670</name>
</gene>
<reference evidence="3" key="1">
    <citation type="journal article" date="2019" name="Int. J. Syst. Evol. Microbiol.">
        <title>The Global Catalogue of Microorganisms (GCM) 10K type strain sequencing project: providing services to taxonomists for standard genome sequencing and annotation.</title>
        <authorList>
            <consortium name="The Broad Institute Genomics Platform"/>
            <consortium name="The Broad Institute Genome Sequencing Center for Infectious Disease"/>
            <person name="Wu L."/>
            <person name="Ma J."/>
        </authorList>
    </citation>
    <scope>NUCLEOTIDE SEQUENCE [LARGE SCALE GENOMIC DNA]</scope>
    <source>
        <strain evidence="3">JCM 19129</strain>
    </source>
</reference>
<keyword evidence="1" id="KW-1133">Transmembrane helix</keyword>
<dbReference type="EMBL" id="BAABLW010000002">
    <property type="protein sequence ID" value="GAA4913706.1"/>
    <property type="molecule type" value="Genomic_DNA"/>
</dbReference>
<dbReference type="Proteomes" id="UP001500368">
    <property type="component" value="Unassembled WGS sequence"/>
</dbReference>
<comment type="caution">
    <text evidence="2">The sequence shown here is derived from an EMBL/GenBank/DDBJ whole genome shotgun (WGS) entry which is preliminary data.</text>
</comment>
<organism evidence="2 3">
    <name type="scientific">Nesterenkonia rhizosphaerae</name>
    <dbReference type="NCBI Taxonomy" id="1348272"/>
    <lineage>
        <taxon>Bacteria</taxon>
        <taxon>Bacillati</taxon>
        <taxon>Actinomycetota</taxon>
        <taxon>Actinomycetes</taxon>
        <taxon>Micrococcales</taxon>
        <taxon>Micrococcaceae</taxon>
        <taxon>Nesterenkonia</taxon>
    </lineage>
</organism>